<evidence type="ECO:0000313" key="6">
    <source>
        <dbReference type="Proteomes" id="UP000091857"/>
    </source>
</evidence>
<evidence type="ECO:0000259" key="4">
    <source>
        <dbReference type="PROSITE" id="PS50089"/>
    </source>
</evidence>
<reference evidence="6" key="1">
    <citation type="journal article" date="2016" name="Nat. Biotechnol.">
        <title>Sequencing wild and cultivated cassava and related species reveals extensive interspecific hybridization and genetic diversity.</title>
        <authorList>
            <person name="Bredeson J.V."/>
            <person name="Lyons J.B."/>
            <person name="Prochnik S.E."/>
            <person name="Wu G.A."/>
            <person name="Ha C.M."/>
            <person name="Edsinger-Gonzales E."/>
            <person name="Grimwood J."/>
            <person name="Schmutz J."/>
            <person name="Rabbi I.Y."/>
            <person name="Egesi C."/>
            <person name="Nauluvula P."/>
            <person name="Lebot V."/>
            <person name="Ndunguru J."/>
            <person name="Mkamilo G."/>
            <person name="Bart R.S."/>
            <person name="Setter T.L."/>
            <person name="Gleadow R.M."/>
            <person name="Kulakow P."/>
            <person name="Ferguson M.E."/>
            <person name="Rounsley S."/>
            <person name="Rokhsar D.S."/>
        </authorList>
    </citation>
    <scope>NUCLEOTIDE SEQUENCE [LARGE SCALE GENOMIC DNA]</scope>
    <source>
        <strain evidence="6">cv. AM560-2</strain>
    </source>
</reference>
<feature type="compositionally biased region" description="Polar residues" evidence="3">
    <location>
        <begin position="388"/>
        <end position="420"/>
    </location>
</feature>
<feature type="domain" description="RING-type" evidence="4">
    <location>
        <begin position="778"/>
        <end position="817"/>
    </location>
</feature>
<dbReference type="Pfam" id="PF13920">
    <property type="entry name" value="zf-C3HC4_3"/>
    <property type="match status" value="1"/>
</dbReference>
<dbReference type="PANTHER" id="PTHR46519">
    <property type="entry name" value="RING/U-BOX SUPERFAMILY PROTEIN"/>
    <property type="match status" value="1"/>
</dbReference>
<keyword evidence="6" id="KW-1185">Reference proteome</keyword>
<gene>
    <name evidence="5" type="ORF">MANES_11G153300v8</name>
</gene>
<proteinExistence type="predicted"/>
<dbReference type="SUPFAM" id="SSF57850">
    <property type="entry name" value="RING/U-box"/>
    <property type="match status" value="1"/>
</dbReference>
<organism evidence="5 6">
    <name type="scientific">Manihot esculenta</name>
    <name type="common">Cassava</name>
    <name type="synonym">Jatropha manihot</name>
    <dbReference type="NCBI Taxonomy" id="3983"/>
    <lineage>
        <taxon>Eukaryota</taxon>
        <taxon>Viridiplantae</taxon>
        <taxon>Streptophyta</taxon>
        <taxon>Embryophyta</taxon>
        <taxon>Tracheophyta</taxon>
        <taxon>Spermatophyta</taxon>
        <taxon>Magnoliopsida</taxon>
        <taxon>eudicotyledons</taxon>
        <taxon>Gunneridae</taxon>
        <taxon>Pentapetalae</taxon>
        <taxon>rosids</taxon>
        <taxon>fabids</taxon>
        <taxon>Malpighiales</taxon>
        <taxon>Euphorbiaceae</taxon>
        <taxon>Crotonoideae</taxon>
        <taxon>Manihoteae</taxon>
        <taxon>Manihot</taxon>
    </lineage>
</organism>
<dbReference type="Gramene" id="Manes.11G153300.1.v8.1">
    <property type="protein sequence ID" value="Manes.11G153300.1.v8.1.CDS"/>
    <property type="gene ID" value="Manes.11G153300.v8.1"/>
</dbReference>
<dbReference type="CDD" id="cd16647">
    <property type="entry name" value="mRING-HC-C3HC5_NEU1"/>
    <property type="match status" value="1"/>
</dbReference>
<comment type="caution">
    <text evidence="5">The sequence shown here is derived from an EMBL/GenBank/DDBJ whole genome shotgun (WGS) entry which is preliminary data.</text>
</comment>
<dbReference type="Proteomes" id="UP000091857">
    <property type="component" value="Chromosome 11"/>
</dbReference>
<accession>A0A2C9V1P9</accession>
<feature type="compositionally biased region" description="Basic and acidic residues" evidence="3">
    <location>
        <begin position="368"/>
        <end position="378"/>
    </location>
</feature>
<dbReference type="Gramene" id="Manes.11G153300.7.v8.1">
    <property type="protein sequence ID" value="Manes.11G153300.7.v8.1.CDS"/>
    <property type="gene ID" value="Manes.11G153300.v8.1"/>
</dbReference>
<keyword evidence="2" id="KW-0175">Coiled coil</keyword>
<feature type="region of interest" description="Disordered" evidence="3">
    <location>
        <begin position="641"/>
        <end position="674"/>
    </location>
</feature>
<dbReference type="InterPro" id="IPR001841">
    <property type="entry name" value="Znf_RING"/>
</dbReference>
<evidence type="ECO:0000313" key="5">
    <source>
        <dbReference type="EMBL" id="OAY38108.1"/>
    </source>
</evidence>
<dbReference type="PROSITE" id="PS50089">
    <property type="entry name" value="ZF_RING_2"/>
    <property type="match status" value="1"/>
</dbReference>
<feature type="coiled-coil region" evidence="2">
    <location>
        <begin position="706"/>
        <end position="733"/>
    </location>
</feature>
<name>A0A2C9V1P9_MANES</name>
<dbReference type="EMBL" id="CM004397">
    <property type="protein sequence ID" value="OAY38108.1"/>
    <property type="molecule type" value="Genomic_DNA"/>
</dbReference>
<feature type="compositionally biased region" description="Polar residues" evidence="3">
    <location>
        <begin position="654"/>
        <end position="674"/>
    </location>
</feature>
<feature type="region of interest" description="Disordered" evidence="3">
    <location>
        <begin position="360"/>
        <end position="431"/>
    </location>
</feature>
<evidence type="ECO:0000256" key="1">
    <source>
        <dbReference type="PROSITE-ProRule" id="PRU00175"/>
    </source>
</evidence>
<protein>
    <recommendedName>
        <fullName evidence="4">RING-type domain-containing protein</fullName>
    </recommendedName>
</protein>
<keyword evidence="1" id="KW-0862">Zinc</keyword>
<keyword evidence="1" id="KW-0479">Metal-binding</keyword>
<dbReference type="OMA" id="NDMRIDM"/>
<dbReference type="GO" id="GO:0008270">
    <property type="term" value="F:zinc ion binding"/>
    <property type="evidence" value="ECO:0007669"/>
    <property type="project" value="UniProtKB-KW"/>
</dbReference>
<dbReference type="OrthoDB" id="6078042at2759"/>
<feature type="region of interest" description="Disordered" evidence="3">
    <location>
        <begin position="103"/>
        <end position="122"/>
    </location>
</feature>
<dbReference type="AlphaFoldDB" id="A0A2C9V1P9"/>
<dbReference type="PANTHER" id="PTHR46519:SF3">
    <property type="entry name" value="RING_U-BOX SUPERFAMILY PROTEIN"/>
    <property type="match status" value="1"/>
</dbReference>
<sequence>MAIAGPHNVSVLDSSFLREPQSEAVPIRSDGSSGRTRASSVLQMWRELEDVHVVSHARERFGGRVLNNRSDGMSSDLSRMDMSEIHGSEHSGISEDVTVSENDYAQWSPGPIGSENGQEDSSDLGEIARERVRQIFQEWMNCAARERTSNISWRSTSSRAQWLGETEQERVRIIREWVQMNNRQRGTCIDNREEHDGELAGQIEQVLDGSVVNPNVGQTEHTRRGIRRLCGRQALLDMLKKAERERQHELQVLLEHRTVSQFAHRNRIQSLLRGRFLRNDRIIEDKRPPSTAASELGLLRQRHTVADLREGFSSRLDHSICGQVSSSTSDTSSNIEINGNESEQIQANNSQQVVDEFYEQTESNTEETDNHRLSDGKTDLGSNIIDYKSSQESTSASEVGSGQVSENEISDRQQTMSTEFVESRDGTGEEVNANWREVTNENVAGEHIPLPSAGEVFSHQLEPNGNESSAPILSNHVDDLEGNAVEDANQHGSAALVEQWQSQVLGSEDGGSGSNEWRDSIHDNIDGHQQEIAANEWLVNDDREEASEMWHHDGGFRETVQSWLQEPSEQESVPVGRMDPFYLSDDNNVYSMELRELLNRRSVSTLLRSGFRESLDQLIQSYVERQSHAPLDWELQETLPTSVSAEQEQHSGDQNEGQQDSVQNSPHALPSSSIPPVQQLWDQEAQHFPWSQHDMHQRFGIDWDIINDLRIDMARLQQRMNNMQRMLEACMDMQLELQRSIRQEVSAALNRSAGSAGMCENGLPEDRSKWDHVRKGICCVCGDRNIDSLLYRCGHMCTCSTCANELVQKGDKCPMCRAPVIEVIRAYSIL</sequence>
<evidence type="ECO:0000256" key="3">
    <source>
        <dbReference type="SAM" id="MobiDB-lite"/>
    </source>
</evidence>
<evidence type="ECO:0000256" key="2">
    <source>
        <dbReference type="SAM" id="Coils"/>
    </source>
</evidence>
<dbReference type="Gramene" id="Manes.11G153300.3.v8.1">
    <property type="protein sequence ID" value="Manes.11G153300.3.v8.1.CDS"/>
    <property type="gene ID" value="Manes.11G153300.v8.1"/>
</dbReference>
<dbReference type="Gramene" id="Manes.11G153300.6.v8.1">
    <property type="protein sequence ID" value="Manes.11G153300.6.v8.1.CDS"/>
    <property type="gene ID" value="Manes.11G153300.v8.1"/>
</dbReference>
<keyword evidence="1" id="KW-0863">Zinc-finger</keyword>
<dbReference type="InterPro" id="IPR013083">
    <property type="entry name" value="Znf_RING/FYVE/PHD"/>
</dbReference>
<dbReference type="Gene3D" id="3.30.40.10">
    <property type="entry name" value="Zinc/RING finger domain, C3HC4 (zinc finger)"/>
    <property type="match status" value="1"/>
</dbReference>